<protein>
    <recommendedName>
        <fullName evidence="4">Tetratricopeptide repeat-containing protein</fullName>
    </recommendedName>
</protein>
<dbReference type="InterPro" id="IPR011990">
    <property type="entry name" value="TPR-like_helical_dom_sf"/>
</dbReference>
<keyword evidence="3" id="KW-1185">Reference proteome</keyword>
<feature type="signal peptide" evidence="1">
    <location>
        <begin position="1"/>
        <end position="24"/>
    </location>
</feature>
<accession>A0A239PKQ5</accession>
<evidence type="ECO:0000313" key="3">
    <source>
        <dbReference type="Proteomes" id="UP000198346"/>
    </source>
</evidence>
<gene>
    <name evidence="2" type="ORF">SAMN06297382_0904</name>
</gene>
<dbReference type="AlphaFoldDB" id="A0A239PKQ5"/>
<dbReference type="OrthoDB" id="7631661at2"/>
<feature type="chain" id="PRO_5012467121" description="Tetratricopeptide repeat-containing protein" evidence="1">
    <location>
        <begin position="25"/>
        <end position="255"/>
    </location>
</feature>
<organism evidence="2 3">
    <name type="scientific">Amphiplicatus metriothermophilus</name>
    <dbReference type="NCBI Taxonomy" id="1519374"/>
    <lineage>
        <taxon>Bacteria</taxon>
        <taxon>Pseudomonadati</taxon>
        <taxon>Pseudomonadota</taxon>
        <taxon>Alphaproteobacteria</taxon>
        <taxon>Parvularculales</taxon>
        <taxon>Parvularculaceae</taxon>
        <taxon>Amphiplicatus</taxon>
    </lineage>
</organism>
<evidence type="ECO:0000313" key="2">
    <source>
        <dbReference type="EMBL" id="SNT68402.1"/>
    </source>
</evidence>
<dbReference type="SUPFAM" id="SSF48452">
    <property type="entry name" value="TPR-like"/>
    <property type="match status" value="1"/>
</dbReference>
<proteinExistence type="predicted"/>
<reference evidence="2 3" key="1">
    <citation type="submission" date="2017-07" db="EMBL/GenBank/DDBJ databases">
        <authorList>
            <person name="Sun Z.S."/>
            <person name="Albrecht U."/>
            <person name="Echele G."/>
            <person name="Lee C.C."/>
        </authorList>
    </citation>
    <scope>NUCLEOTIDE SEQUENCE [LARGE SCALE GENOMIC DNA]</scope>
    <source>
        <strain evidence="2 3">CGMCC 1.12710</strain>
    </source>
</reference>
<name>A0A239PKQ5_9PROT</name>
<sequence>MDAFRAIACGVCFLVAATSGAVEAAPDDEAYALYRAGAYEAAAKRAVAAGGTDNLVLAARALNAAGYFDEDRKGARRLAGRALDHAEAALEADPDNVEAHLQAGISLALRGANMAPVRAFFLGLPGRARRHIDRALALDPDNPWAWSTSAAWRLETARRGGGSVYGADPEEGFREFMKARALEPDNIAIAYECALRLLASGRPEWRPAALEALAAAMEGRPQTAFDAGVQARARLLSEAVAVGPDAEAAFLDAQP</sequence>
<dbReference type="EMBL" id="FZQA01000001">
    <property type="protein sequence ID" value="SNT68402.1"/>
    <property type="molecule type" value="Genomic_DNA"/>
</dbReference>
<evidence type="ECO:0000256" key="1">
    <source>
        <dbReference type="SAM" id="SignalP"/>
    </source>
</evidence>
<keyword evidence="1" id="KW-0732">Signal</keyword>
<dbReference type="RefSeq" id="WP_089411350.1">
    <property type="nucleotide sequence ID" value="NZ_FZQA01000001.1"/>
</dbReference>
<evidence type="ECO:0008006" key="4">
    <source>
        <dbReference type="Google" id="ProtNLM"/>
    </source>
</evidence>
<dbReference type="Proteomes" id="UP000198346">
    <property type="component" value="Unassembled WGS sequence"/>
</dbReference>
<dbReference type="Gene3D" id="1.25.40.10">
    <property type="entry name" value="Tetratricopeptide repeat domain"/>
    <property type="match status" value="1"/>
</dbReference>